<feature type="domain" description="Mur ligase central" evidence="13">
    <location>
        <begin position="44"/>
        <end position="272"/>
    </location>
</feature>
<reference evidence="15" key="1">
    <citation type="submission" date="2016-10" db="EMBL/GenBank/DDBJ databases">
        <authorList>
            <person name="Varghese N."/>
            <person name="Submissions S."/>
        </authorList>
    </citation>
    <scope>NUCLEOTIDE SEQUENCE [LARGE SCALE GENOMIC DNA]</scope>
    <source>
        <strain evidence="15">VPI 5359</strain>
    </source>
</reference>
<comment type="similarity">
    <text evidence="2 11">Belongs to the folylpolyglutamate synthase family.</text>
</comment>
<keyword evidence="15" id="KW-1185">Reference proteome</keyword>
<dbReference type="RefSeq" id="WP_090244425.1">
    <property type="nucleotide sequence ID" value="NZ_FNOU01000007.1"/>
</dbReference>
<dbReference type="EC" id="6.3.2.17" evidence="3"/>
<proteinExistence type="inferred from homology"/>
<evidence type="ECO:0000256" key="2">
    <source>
        <dbReference type="ARBA" id="ARBA00008276"/>
    </source>
</evidence>
<evidence type="ECO:0000313" key="14">
    <source>
        <dbReference type="EMBL" id="SDX78046.1"/>
    </source>
</evidence>
<dbReference type="FunFam" id="3.40.1190.10:FF:000011">
    <property type="entry name" value="Folylpolyglutamate synthase/dihydrofolate synthase"/>
    <property type="match status" value="1"/>
</dbReference>
<comment type="cofactor">
    <cofactor evidence="1">
        <name>Mg(2+)</name>
        <dbReference type="ChEBI" id="CHEBI:18420"/>
    </cofactor>
</comment>
<evidence type="ECO:0000256" key="9">
    <source>
        <dbReference type="ARBA" id="ARBA00030592"/>
    </source>
</evidence>
<comment type="catalytic activity">
    <reaction evidence="10">
        <text>(6S)-5,6,7,8-tetrahydrofolyl-(gamma-L-Glu)(n) + L-glutamate + ATP = (6S)-5,6,7,8-tetrahydrofolyl-(gamma-L-Glu)(n+1) + ADP + phosphate + H(+)</text>
        <dbReference type="Rhea" id="RHEA:10580"/>
        <dbReference type="Rhea" id="RHEA-COMP:14738"/>
        <dbReference type="Rhea" id="RHEA-COMP:14740"/>
        <dbReference type="ChEBI" id="CHEBI:15378"/>
        <dbReference type="ChEBI" id="CHEBI:29985"/>
        <dbReference type="ChEBI" id="CHEBI:30616"/>
        <dbReference type="ChEBI" id="CHEBI:43474"/>
        <dbReference type="ChEBI" id="CHEBI:141005"/>
        <dbReference type="ChEBI" id="CHEBI:456216"/>
        <dbReference type="EC" id="6.3.2.17"/>
    </reaction>
</comment>
<dbReference type="InterPro" id="IPR036615">
    <property type="entry name" value="Mur_ligase_C_dom_sf"/>
</dbReference>
<protein>
    <recommendedName>
        <fullName evidence="3">tetrahydrofolate synthase</fullName>
        <ecNumber evidence="3">6.3.2.17</ecNumber>
    </recommendedName>
    <alternativeName>
        <fullName evidence="9">Tetrahydrofolylpolyglutamate synthase</fullName>
    </alternativeName>
</protein>
<dbReference type="STRING" id="1528.SAMN04488579_10764"/>
<dbReference type="PANTHER" id="PTHR11136">
    <property type="entry name" value="FOLYLPOLYGLUTAMATE SYNTHASE-RELATED"/>
    <property type="match status" value="1"/>
</dbReference>
<dbReference type="OrthoDB" id="9809356at2"/>
<sequence length="434" mass="47559">MNLEESLCYIEENGKFGIKLGLEKIAALLEELGNPQDNLKFIHVAGTNGKGSVCHMLSAILTKAGYITGMYTSPALESFNERICLNDTCIDDQTLSEMASRVRRACDTLVARGSEHPTGFEIETAMAILYFYEKQADICIMEVGMGGRLDATNVIPAPLVAVIMGIDIDHADYLGDTVGKIAAEKAAIIKAGSTVVVYPQKPEAWESIAQRAEAVEAPVVHVAVDDLKPLDQSQWGQRFAYQRKRGIPGLKTFTLKLLGEHQQANCATVLTVIALLLDQGFQIQPTDIEEGLSSMVFPGRFEFLNQEPVILIDGAHNPDGIGSFAKNIQAYFPDRPINLFFGMLADKDIQKSLDLLIPLATTIGTLTPDNERALPGEAMSEFIKSAYGREAKVWDTPEDALASIDWTQKKAVNAFVGSLYMIGKVRTAYRHQKD</sequence>
<evidence type="ECO:0000256" key="8">
    <source>
        <dbReference type="ARBA" id="ARBA00022842"/>
    </source>
</evidence>
<dbReference type="AlphaFoldDB" id="A0A1H3EH28"/>
<dbReference type="SUPFAM" id="SSF53623">
    <property type="entry name" value="MurD-like peptide ligases, catalytic domain"/>
    <property type="match status" value="1"/>
</dbReference>
<evidence type="ECO:0000256" key="6">
    <source>
        <dbReference type="ARBA" id="ARBA00022741"/>
    </source>
</evidence>
<evidence type="ECO:0000256" key="4">
    <source>
        <dbReference type="ARBA" id="ARBA00022598"/>
    </source>
</evidence>
<evidence type="ECO:0000313" key="15">
    <source>
        <dbReference type="Proteomes" id="UP000199652"/>
    </source>
</evidence>
<dbReference type="SUPFAM" id="SSF53244">
    <property type="entry name" value="MurD-like peptide ligases, peptide-binding domain"/>
    <property type="match status" value="1"/>
</dbReference>
<dbReference type="Pfam" id="PF08245">
    <property type="entry name" value="Mur_ligase_M"/>
    <property type="match status" value="1"/>
</dbReference>
<dbReference type="PANTHER" id="PTHR11136:SF0">
    <property type="entry name" value="DIHYDROFOLATE SYNTHETASE-RELATED"/>
    <property type="match status" value="1"/>
</dbReference>
<evidence type="ECO:0000256" key="7">
    <source>
        <dbReference type="ARBA" id="ARBA00022840"/>
    </source>
</evidence>
<organism evidence="14 15">
    <name type="scientific">Eubacterium barkeri</name>
    <name type="common">Clostridium barkeri</name>
    <dbReference type="NCBI Taxonomy" id="1528"/>
    <lineage>
        <taxon>Bacteria</taxon>
        <taxon>Bacillati</taxon>
        <taxon>Bacillota</taxon>
        <taxon>Clostridia</taxon>
        <taxon>Eubacteriales</taxon>
        <taxon>Eubacteriaceae</taxon>
        <taxon>Eubacterium</taxon>
    </lineage>
</organism>
<accession>A0A1H3EH28</accession>
<dbReference type="EMBL" id="FNOU01000007">
    <property type="protein sequence ID" value="SDX78046.1"/>
    <property type="molecule type" value="Genomic_DNA"/>
</dbReference>
<dbReference type="Proteomes" id="UP000199652">
    <property type="component" value="Unassembled WGS sequence"/>
</dbReference>
<evidence type="ECO:0000256" key="11">
    <source>
        <dbReference type="PIRNR" id="PIRNR001563"/>
    </source>
</evidence>
<keyword evidence="5" id="KW-0479">Metal-binding</keyword>
<dbReference type="GO" id="GO:0004326">
    <property type="term" value="F:tetrahydrofolylpolyglutamate synthase activity"/>
    <property type="evidence" value="ECO:0007669"/>
    <property type="project" value="UniProtKB-EC"/>
</dbReference>
<evidence type="ECO:0000256" key="1">
    <source>
        <dbReference type="ARBA" id="ARBA00001946"/>
    </source>
</evidence>
<dbReference type="InterPro" id="IPR036565">
    <property type="entry name" value="Mur-like_cat_sf"/>
</dbReference>
<dbReference type="GO" id="GO:0005737">
    <property type="term" value="C:cytoplasm"/>
    <property type="evidence" value="ECO:0007669"/>
    <property type="project" value="TreeGrafter"/>
</dbReference>
<keyword evidence="8" id="KW-0460">Magnesium</keyword>
<dbReference type="InterPro" id="IPR018109">
    <property type="entry name" value="Folylpolyglutamate_synth_CS"/>
</dbReference>
<name>A0A1H3EH28_EUBBA</name>
<dbReference type="InterPro" id="IPR001645">
    <property type="entry name" value="Folylpolyglutamate_synth"/>
</dbReference>
<dbReference type="InterPro" id="IPR013221">
    <property type="entry name" value="Mur_ligase_cen"/>
</dbReference>
<evidence type="ECO:0000259" key="13">
    <source>
        <dbReference type="Pfam" id="PF08245"/>
    </source>
</evidence>
<keyword evidence="7 11" id="KW-0067">ATP-binding</keyword>
<evidence type="ECO:0000256" key="10">
    <source>
        <dbReference type="ARBA" id="ARBA00047493"/>
    </source>
</evidence>
<dbReference type="GO" id="GO:0008841">
    <property type="term" value="F:dihydrofolate synthase activity"/>
    <property type="evidence" value="ECO:0007669"/>
    <property type="project" value="TreeGrafter"/>
</dbReference>
<keyword evidence="4 11" id="KW-0436">Ligase</keyword>
<keyword evidence="6 11" id="KW-0547">Nucleotide-binding</keyword>
<evidence type="ECO:0000256" key="3">
    <source>
        <dbReference type="ARBA" id="ARBA00013025"/>
    </source>
</evidence>
<evidence type="ECO:0000256" key="5">
    <source>
        <dbReference type="ARBA" id="ARBA00022723"/>
    </source>
</evidence>
<dbReference type="InterPro" id="IPR004101">
    <property type="entry name" value="Mur_ligase_C"/>
</dbReference>
<dbReference type="PIRSF" id="PIRSF001563">
    <property type="entry name" value="Folylpolyglu_synth"/>
    <property type="match status" value="1"/>
</dbReference>
<dbReference type="Gene3D" id="3.40.1190.10">
    <property type="entry name" value="Mur-like, catalytic domain"/>
    <property type="match status" value="1"/>
</dbReference>
<dbReference type="Pfam" id="PF02875">
    <property type="entry name" value="Mur_ligase_C"/>
    <property type="match status" value="1"/>
</dbReference>
<dbReference type="NCBIfam" id="TIGR01499">
    <property type="entry name" value="folC"/>
    <property type="match status" value="1"/>
</dbReference>
<evidence type="ECO:0000259" key="12">
    <source>
        <dbReference type="Pfam" id="PF02875"/>
    </source>
</evidence>
<dbReference type="PROSITE" id="PS01012">
    <property type="entry name" value="FOLYLPOLYGLU_SYNT_2"/>
    <property type="match status" value="1"/>
</dbReference>
<dbReference type="GO" id="GO:0046872">
    <property type="term" value="F:metal ion binding"/>
    <property type="evidence" value="ECO:0007669"/>
    <property type="project" value="UniProtKB-KW"/>
</dbReference>
<gene>
    <name evidence="14" type="ORF">SAMN04488579_10764</name>
</gene>
<feature type="domain" description="Mur ligase C-terminal" evidence="12">
    <location>
        <begin position="299"/>
        <end position="418"/>
    </location>
</feature>
<dbReference type="Gene3D" id="3.90.190.20">
    <property type="entry name" value="Mur ligase, C-terminal domain"/>
    <property type="match status" value="1"/>
</dbReference>
<dbReference type="GO" id="GO:0005524">
    <property type="term" value="F:ATP binding"/>
    <property type="evidence" value="ECO:0007669"/>
    <property type="project" value="UniProtKB-KW"/>
</dbReference>